<dbReference type="GO" id="GO:0004725">
    <property type="term" value="F:protein tyrosine phosphatase activity"/>
    <property type="evidence" value="ECO:0007669"/>
    <property type="project" value="UniProtKB-EC"/>
</dbReference>
<comment type="similarity">
    <text evidence="1">Belongs to the low molecular weight phosphotyrosine protein phosphatase family.</text>
</comment>
<sequence>MKILMVCLGNICRSPLAEGILRHKLESAGIDAEVDSAGTGGWHIGEAPHKLSQSTALRHNIDISKLKGRKFTASDMFDFDKIFVMDSENYNDVKYIAGKDWDEEKVDLILNKSEPGRNKSVPDPWFENTNAAFENVYQMLDKACDVIVEEIKQSL</sequence>
<gene>
    <name evidence="7" type="ORF">DI598_08420</name>
</gene>
<dbReference type="AlphaFoldDB" id="A0A2W5H0F3"/>
<feature type="active site" description="Nucleophile" evidence="5">
    <location>
        <position position="7"/>
    </location>
</feature>
<reference evidence="7 8" key="1">
    <citation type="submission" date="2017-11" db="EMBL/GenBank/DDBJ databases">
        <title>Infants hospitalized years apart are colonized by the same room-sourced microbial strains.</title>
        <authorList>
            <person name="Brooks B."/>
            <person name="Olm M.R."/>
            <person name="Firek B.A."/>
            <person name="Baker R."/>
            <person name="Thomas B.C."/>
            <person name="Morowitz M.J."/>
            <person name="Banfield J.F."/>
        </authorList>
    </citation>
    <scope>NUCLEOTIDE SEQUENCE [LARGE SCALE GENOMIC DNA]</scope>
    <source>
        <strain evidence="7">S2_009_000_R2_76</strain>
    </source>
</reference>
<evidence type="ECO:0000313" key="7">
    <source>
        <dbReference type="EMBL" id="PZP49212.1"/>
    </source>
</evidence>
<accession>A0A2W5H0F3</accession>
<dbReference type="SMART" id="SM00226">
    <property type="entry name" value="LMWPc"/>
    <property type="match status" value="1"/>
</dbReference>
<dbReference type="Gene3D" id="3.40.50.2300">
    <property type="match status" value="1"/>
</dbReference>
<dbReference type="Proteomes" id="UP000249645">
    <property type="component" value="Unassembled WGS sequence"/>
</dbReference>
<dbReference type="InterPro" id="IPR023485">
    <property type="entry name" value="Ptyr_pPase"/>
</dbReference>
<name>A0A2W5H0F3_9SPHI</name>
<dbReference type="EC" id="3.1.3.48" evidence="2"/>
<evidence type="ECO:0000256" key="1">
    <source>
        <dbReference type="ARBA" id="ARBA00011063"/>
    </source>
</evidence>
<organism evidence="7 8">
    <name type="scientific">Pseudopedobacter saltans</name>
    <dbReference type="NCBI Taxonomy" id="151895"/>
    <lineage>
        <taxon>Bacteria</taxon>
        <taxon>Pseudomonadati</taxon>
        <taxon>Bacteroidota</taxon>
        <taxon>Sphingobacteriia</taxon>
        <taxon>Sphingobacteriales</taxon>
        <taxon>Sphingobacteriaceae</taxon>
        <taxon>Pseudopedobacter</taxon>
    </lineage>
</organism>
<evidence type="ECO:0000259" key="6">
    <source>
        <dbReference type="SMART" id="SM00226"/>
    </source>
</evidence>
<keyword evidence="3" id="KW-0378">Hydrolase</keyword>
<dbReference type="InterPro" id="IPR036196">
    <property type="entry name" value="Ptyr_pPase_sf"/>
</dbReference>
<dbReference type="PRINTS" id="PR00719">
    <property type="entry name" value="LMWPTPASE"/>
</dbReference>
<protein>
    <recommendedName>
        <fullName evidence="2">protein-tyrosine-phosphatase</fullName>
        <ecNumber evidence="2">3.1.3.48</ecNumber>
    </recommendedName>
</protein>
<proteinExistence type="inferred from homology"/>
<evidence type="ECO:0000256" key="4">
    <source>
        <dbReference type="ARBA" id="ARBA00022912"/>
    </source>
</evidence>
<evidence type="ECO:0000313" key="8">
    <source>
        <dbReference type="Proteomes" id="UP000249645"/>
    </source>
</evidence>
<keyword evidence="4" id="KW-0904">Protein phosphatase</keyword>
<dbReference type="InterPro" id="IPR050438">
    <property type="entry name" value="LMW_PTPase"/>
</dbReference>
<dbReference type="Pfam" id="PF01451">
    <property type="entry name" value="LMWPc"/>
    <property type="match status" value="1"/>
</dbReference>
<dbReference type="InterPro" id="IPR017867">
    <property type="entry name" value="Tyr_phospatase_low_mol_wt"/>
</dbReference>
<evidence type="ECO:0000256" key="2">
    <source>
        <dbReference type="ARBA" id="ARBA00013064"/>
    </source>
</evidence>
<evidence type="ECO:0000256" key="5">
    <source>
        <dbReference type="PIRSR" id="PIRSR617867-1"/>
    </source>
</evidence>
<dbReference type="PANTHER" id="PTHR11717:SF7">
    <property type="entry name" value="LOW MOLECULAR WEIGHT PHOSPHOTYROSINE PROTEIN PHOSPHATASE"/>
    <property type="match status" value="1"/>
</dbReference>
<dbReference type="EMBL" id="QFOI01000122">
    <property type="protein sequence ID" value="PZP49212.1"/>
    <property type="molecule type" value="Genomic_DNA"/>
</dbReference>
<feature type="domain" description="Phosphotyrosine protein phosphatase I" evidence="6">
    <location>
        <begin position="1"/>
        <end position="150"/>
    </location>
</feature>
<comment type="caution">
    <text evidence="7">The sequence shown here is derived from an EMBL/GenBank/DDBJ whole genome shotgun (WGS) entry which is preliminary data.</text>
</comment>
<feature type="active site" description="Proton donor" evidence="5">
    <location>
        <position position="123"/>
    </location>
</feature>
<dbReference type="SUPFAM" id="SSF52788">
    <property type="entry name" value="Phosphotyrosine protein phosphatases I"/>
    <property type="match status" value="1"/>
</dbReference>
<dbReference type="PANTHER" id="PTHR11717">
    <property type="entry name" value="LOW MOLECULAR WEIGHT PROTEIN TYROSINE PHOSPHATASE"/>
    <property type="match status" value="1"/>
</dbReference>
<dbReference type="CDD" id="cd16343">
    <property type="entry name" value="LMWPTP"/>
    <property type="match status" value="1"/>
</dbReference>
<feature type="active site" description="Nucleophile" evidence="5">
    <location>
        <position position="13"/>
    </location>
</feature>
<evidence type="ECO:0000256" key="3">
    <source>
        <dbReference type="ARBA" id="ARBA00022801"/>
    </source>
</evidence>